<dbReference type="EMBL" id="QJJK01000006">
    <property type="protein sequence ID" value="PXW57946.1"/>
    <property type="molecule type" value="Genomic_DNA"/>
</dbReference>
<sequence>MTIRHISFLTPGNFPDDAPREGLEKSLRLFEAGERLGFDGGWVRSRHLERGVASAATFLAAASQRTKQIELGSGVIQLGYENPFRLAEDLATVDVLSGGRLQAGISAGPPGHGPLLGERLFDFDPSGIDFSHARALRLRDNLKGEIFGPEDVLVPSPAGNQRPRLHPVSPGLTERLWYGGGSLRSAEWAGRNGFHILIGNVCQGEETDDFFVAQKAQLDRFHAHWSAPYAPRVALGRVVVPLDSASPRSREKHLTFAAGRNDRTLEPQGDRRILFSRDLVGSSDQIVEWLAKDPILPDVSEFRLELPYDLDLEDYEQILGDFVGKIAPRLGWKHALSAA</sequence>
<evidence type="ECO:0000259" key="1">
    <source>
        <dbReference type="Pfam" id="PF00296"/>
    </source>
</evidence>
<dbReference type="InterPro" id="IPR036661">
    <property type="entry name" value="Luciferase-like_sf"/>
</dbReference>
<dbReference type="Pfam" id="PF00296">
    <property type="entry name" value="Bac_luciferase"/>
    <property type="match status" value="1"/>
</dbReference>
<reference evidence="2 3" key="1">
    <citation type="submission" date="2018-05" db="EMBL/GenBank/DDBJ databases">
        <title>Genomic Encyclopedia of Type Strains, Phase IV (KMG-IV): sequencing the most valuable type-strain genomes for metagenomic binning, comparative biology and taxonomic classification.</title>
        <authorList>
            <person name="Goeker M."/>
        </authorList>
    </citation>
    <scope>NUCLEOTIDE SEQUENCE [LARGE SCALE GENOMIC DNA]</scope>
    <source>
        <strain evidence="2 3">DSM 6462</strain>
    </source>
</reference>
<dbReference type="AlphaFoldDB" id="A0A2V3UGH4"/>
<dbReference type="Gene3D" id="3.20.20.30">
    <property type="entry name" value="Luciferase-like domain"/>
    <property type="match status" value="1"/>
</dbReference>
<dbReference type="PANTHER" id="PTHR30137">
    <property type="entry name" value="LUCIFERASE-LIKE MONOOXYGENASE"/>
    <property type="match status" value="1"/>
</dbReference>
<keyword evidence="2" id="KW-0503">Monooxygenase</keyword>
<evidence type="ECO:0000313" key="3">
    <source>
        <dbReference type="Proteomes" id="UP000248021"/>
    </source>
</evidence>
<dbReference type="GO" id="GO:0004497">
    <property type="term" value="F:monooxygenase activity"/>
    <property type="evidence" value="ECO:0007669"/>
    <property type="project" value="UniProtKB-KW"/>
</dbReference>
<evidence type="ECO:0000313" key="2">
    <source>
        <dbReference type="EMBL" id="PXW57946.1"/>
    </source>
</evidence>
<comment type="caution">
    <text evidence="2">The sequence shown here is derived from an EMBL/GenBank/DDBJ whole genome shotgun (WGS) entry which is preliminary data.</text>
</comment>
<dbReference type="OrthoDB" id="7903015at2"/>
<dbReference type="InterPro" id="IPR050766">
    <property type="entry name" value="Bact_Lucif_Oxidored"/>
</dbReference>
<keyword evidence="2" id="KW-0560">Oxidoreductase</keyword>
<dbReference type="GO" id="GO:0016705">
    <property type="term" value="F:oxidoreductase activity, acting on paired donors, with incorporation or reduction of molecular oxygen"/>
    <property type="evidence" value="ECO:0007669"/>
    <property type="project" value="InterPro"/>
</dbReference>
<gene>
    <name evidence="2" type="ORF">C7450_106118</name>
</gene>
<dbReference type="SUPFAM" id="SSF51679">
    <property type="entry name" value="Bacterial luciferase-like"/>
    <property type="match status" value="1"/>
</dbReference>
<organism evidence="2 3">
    <name type="scientific">Chelatococcus asaccharovorans</name>
    <dbReference type="NCBI Taxonomy" id="28210"/>
    <lineage>
        <taxon>Bacteria</taxon>
        <taxon>Pseudomonadati</taxon>
        <taxon>Pseudomonadota</taxon>
        <taxon>Alphaproteobacteria</taxon>
        <taxon>Hyphomicrobiales</taxon>
        <taxon>Chelatococcaceae</taxon>
        <taxon>Chelatococcus</taxon>
    </lineage>
</organism>
<name>A0A2V3UGH4_9HYPH</name>
<dbReference type="GO" id="GO:0005829">
    <property type="term" value="C:cytosol"/>
    <property type="evidence" value="ECO:0007669"/>
    <property type="project" value="TreeGrafter"/>
</dbReference>
<feature type="domain" description="Luciferase-like" evidence="1">
    <location>
        <begin position="7"/>
        <end position="207"/>
    </location>
</feature>
<dbReference type="RefSeq" id="WP_110375272.1">
    <property type="nucleotide sequence ID" value="NZ_JAHBRY010000001.1"/>
</dbReference>
<protein>
    <submittedName>
        <fullName evidence="2">Alkanesulfonate monooxygenase SsuD/methylene tetrahydromethanopterin reductase-like flavin-dependent oxidoreductase (Luciferase family)</fullName>
    </submittedName>
</protein>
<keyword evidence="3" id="KW-1185">Reference proteome</keyword>
<dbReference type="Proteomes" id="UP000248021">
    <property type="component" value="Unassembled WGS sequence"/>
</dbReference>
<accession>A0A2V3UGH4</accession>
<proteinExistence type="predicted"/>
<dbReference type="InterPro" id="IPR011251">
    <property type="entry name" value="Luciferase-like_dom"/>
</dbReference>
<dbReference type="PANTHER" id="PTHR30137:SF15">
    <property type="entry name" value="BLL6902 PROTEIN"/>
    <property type="match status" value="1"/>
</dbReference>